<dbReference type="InterPro" id="IPR029787">
    <property type="entry name" value="Nucleotide_cyclase"/>
</dbReference>
<dbReference type="InterPro" id="IPR050401">
    <property type="entry name" value="Cyclic_nucleotide_synthase"/>
</dbReference>
<evidence type="ECO:0000256" key="8">
    <source>
        <dbReference type="ARBA" id="ARBA00023136"/>
    </source>
</evidence>
<dbReference type="InterPro" id="IPR001054">
    <property type="entry name" value="A/G_cyclase"/>
</dbReference>
<dbReference type="PROSITE" id="PS50125">
    <property type="entry name" value="GUANYLATE_CYCLASE_2"/>
    <property type="match status" value="1"/>
</dbReference>
<dbReference type="FunFam" id="3.30.70.1230:FF:000004">
    <property type="entry name" value="Guanylate cyclase"/>
    <property type="match status" value="1"/>
</dbReference>
<dbReference type="GO" id="GO:0005886">
    <property type="term" value="C:plasma membrane"/>
    <property type="evidence" value="ECO:0007669"/>
    <property type="project" value="TreeGrafter"/>
</dbReference>
<evidence type="ECO:0000256" key="12">
    <source>
        <dbReference type="ARBA" id="ARBA00023293"/>
    </source>
</evidence>
<dbReference type="PANTHER" id="PTHR11920">
    <property type="entry name" value="GUANYLYL CYCLASE"/>
    <property type="match status" value="1"/>
</dbReference>
<dbReference type="Gene3D" id="6.10.250.780">
    <property type="match status" value="1"/>
</dbReference>
<evidence type="ECO:0000256" key="10">
    <source>
        <dbReference type="ARBA" id="ARBA00023180"/>
    </source>
</evidence>
<keyword evidence="9" id="KW-0675">Receptor</keyword>
<evidence type="ECO:0000259" key="15">
    <source>
        <dbReference type="PROSITE" id="PS50125"/>
    </source>
</evidence>
<dbReference type="SMART" id="SM00044">
    <property type="entry name" value="CYCc"/>
    <property type="match status" value="1"/>
</dbReference>
<keyword evidence="8 14" id="KW-0472">Membrane</keyword>
<dbReference type="PROSITE" id="PS00452">
    <property type="entry name" value="GUANYLATE_CYCLASE_1"/>
    <property type="match status" value="1"/>
</dbReference>
<evidence type="ECO:0000313" key="16">
    <source>
        <dbReference type="EMBL" id="QNG40931.1"/>
    </source>
</evidence>
<keyword evidence="12" id="KW-0141">cGMP biosynthesis</keyword>
<keyword evidence="6 14" id="KW-1133">Transmembrane helix</keyword>
<dbReference type="PANTHER" id="PTHR11920:SF501">
    <property type="entry name" value="GUANYLATE CYCLASE 32E"/>
    <property type="match status" value="1"/>
</dbReference>
<evidence type="ECO:0000256" key="11">
    <source>
        <dbReference type="ARBA" id="ARBA00023239"/>
    </source>
</evidence>
<dbReference type="GO" id="GO:0007168">
    <property type="term" value="P:receptor guanylyl cyclase signaling pathway"/>
    <property type="evidence" value="ECO:0007669"/>
    <property type="project" value="TreeGrafter"/>
</dbReference>
<comment type="subcellular location">
    <subcellularLocation>
        <location evidence="1">Membrane</location>
        <topology evidence="1">Single-pass type I membrane protein</topology>
    </subcellularLocation>
</comment>
<dbReference type="Pfam" id="PF00211">
    <property type="entry name" value="Guanylate_cyc"/>
    <property type="match status" value="1"/>
</dbReference>
<dbReference type="Gene3D" id="3.30.70.1230">
    <property type="entry name" value="Nucleotide cyclase"/>
    <property type="match status" value="1"/>
</dbReference>
<dbReference type="InterPro" id="IPR018297">
    <property type="entry name" value="A/G_cyclase_CS"/>
</dbReference>
<accession>A0A7G7LKB4</accession>
<protein>
    <recommendedName>
        <fullName evidence="2">guanylate cyclase</fullName>
        <ecNumber evidence="2">4.6.1.2</ecNumber>
    </recommendedName>
</protein>
<dbReference type="CDD" id="cd07302">
    <property type="entry name" value="CHD"/>
    <property type="match status" value="1"/>
</dbReference>
<feature type="transmembrane region" description="Helical" evidence="14">
    <location>
        <begin position="363"/>
        <end position="383"/>
    </location>
</feature>
<evidence type="ECO:0000256" key="6">
    <source>
        <dbReference type="ARBA" id="ARBA00022989"/>
    </source>
</evidence>
<evidence type="ECO:0000256" key="1">
    <source>
        <dbReference type="ARBA" id="ARBA00004479"/>
    </source>
</evidence>
<keyword evidence="10" id="KW-0325">Glycoprotein</keyword>
<dbReference type="EMBL" id="MT678086">
    <property type="protein sequence ID" value="QNG40931.1"/>
    <property type="molecule type" value="mRNA"/>
</dbReference>
<comment type="similarity">
    <text evidence="13">Belongs to the adenylyl cyclase class-4/guanylyl cyclase family.</text>
</comment>
<dbReference type="GO" id="GO:0004016">
    <property type="term" value="F:adenylate cyclase activity"/>
    <property type="evidence" value="ECO:0007669"/>
    <property type="project" value="TreeGrafter"/>
</dbReference>
<sequence length="623" mass="70363">MDNRGKVSLQRPSLSSEVKSIFNNEDLEDNVSDVASIEYSTLKTRRNRCINIINNGFLRKNLQSLKTVILILIPCIALVSVTASSLVKDSARYNDSVNIKQEITLGAKIAQIIHQLQIERGQTVLLVSSNFTRSVYKNVLSKRKLTDEAIAAVVTWPPIIGSSNTIYYMHNSSTLHHYITNHRNQVVDTTNTTIMDELQFYSDIVSRLLDRLTNGLFRAKNDQLWNHLVAYRLLLGGAEESGVERALGSVYFSKSHLDRIELIRYYAKFQLGQMNINSACQYSSYINNLHQALILNSSVYAQVQNYRQIISANAIHQSSIVDANRWFDNMTLYINLLSVIRNKTAQFIQNRSDLIISAASSNFTISLTLLVSVIIICPLLLYITSRLTSNIQHYATNLADKTKQLLRERKRTDHLLFQMLPKTVAERLKHGKTVVAETFDQVTLYFSDIVGFTQICHESTAMQVVEMLNYLYIEFDSQLGNFQVYKVETIGDAYMVASGLPKRLTGNRHAIEIAEMALKLLDMVARLKIPHCPDHTLKLRAGIHTGSCVAGIVGMKMPRYCLFGDTVNTASRMESCGIASKIHCSQATYDILADTGKYELQLRGELSVKVSKYDIIESKRCQD</sequence>
<dbReference type="GO" id="GO:0001653">
    <property type="term" value="F:peptide receptor activity"/>
    <property type="evidence" value="ECO:0007669"/>
    <property type="project" value="TreeGrafter"/>
</dbReference>
<keyword evidence="7" id="KW-0342">GTP-binding</keyword>
<proteinExistence type="evidence at transcript level"/>
<feature type="domain" description="Guanylate cyclase" evidence="15">
    <location>
        <begin position="443"/>
        <end position="574"/>
    </location>
</feature>
<evidence type="ECO:0000256" key="5">
    <source>
        <dbReference type="ARBA" id="ARBA00022741"/>
    </source>
</evidence>
<organism evidence="16">
    <name type="scientific">Placozoa sp. H4</name>
    <dbReference type="NCBI Taxonomy" id="1034858"/>
    <lineage>
        <taxon>Eukaryota</taxon>
        <taxon>Metazoa</taxon>
        <taxon>Placozoa</taxon>
    </lineage>
</organism>
<keyword evidence="4" id="KW-0732">Signal</keyword>
<dbReference type="InterPro" id="IPR011645">
    <property type="entry name" value="HNOB_dom_associated"/>
</dbReference>
<dbReference type="EC" id="4.6.1.2" evidence="2"/>
<evidence type="ECO:0000256" key="9">
    <source>
        <dbReference type="ARBA" id="ARBA00023170"/>
    </source>
</evidence>
<evidence type="ECO:0000256" key="7">
    <source>
        <dbReference type="ARBA" id="ARBA00023134"/>
    </source>
</evidence>
<keyword evidence="11 13" id="KW-0456">Lyase</keyword>
<dbReference type="Pfam" id="PF08376">
    <property type="entry name" value="NIT"/>
    <property type="match status" value="1"/>
</dbReference>
<name>A0A7G7LKB4_9METZ</name>
<evidence type="ECO:0000256" key="14">
    <source>
        <dbReference type="SAM" id="Phobius"/>
    </source>
</evidence>
<dbReference type="GO" id="GO:0005525">
    <property type="term" value="F:GTP binding"/>
    <property type="evidence" value="ECO:0007669"/>
    <property type="project" value="UniProtKB-KW"/>
</dbReference>
<dbReference type="GO" id="GO:0004383">
    <property type="term" value="F:guanylate cyclase activity"/>
    <property type="evidence" value="ECO:0007669"/>
    <property type="project" value="UniProtKB-EC"/>
</dbReference>
<dbReference type="AlphaFoldDB" id="A0A7G7LKB4"/>
<dbReference type="GO" id="GO:0035556">
    <property type="term" value="P:intracellular signal transduction"/>
    <property type="evidence" value="ECO:0007669"/>
    <property type="project" value="InterPro"/>
</dbReference>
<reference evidence="16" key="1">
    <citation type="journal article" date="2020" name="Sci. Rep.">
        <title>The diversification and lineage-specific expansion of nitric oxide signaling in Placozoa: insights in the evolution of gaseous transmission.</title>
        <authorList>
            <person name="Moroz L.L."/>
            <person name="Romanova D.Y."/>
            <person name="Nikitin M.A."/>
            <person name="Sohn D."/>
            <person name="Kohn A.B."/>
            <person name="Neveu E."/>
            <person name="Varoqueaux F."/>
            <person name="Fasshauer D."/>
        </authorList>
    </citation>
    <scope>NUCLEOTIDE SEQUENCE</scope>
</reference>
<dbReference type="InterPro" id="IPR013587">
    <property type="entry name" value="Nitrate/nitrite_sensing"/>
</dbReference>
<dbReference type="SUPFAM" id="SSF55073">
    <property type="entry name" value="Nucleotide cyclase"/>
    <property type="match status" value="1"/>
</dbReference>
<feature type="transmembrane region" description="Helical" evidence="14">
    <location>
        <begin position="68"/>
        <end position="87"/>
    </location>
</feature>
<evidence type="ECO:0000256" key="2">
    <source>
        <dbReference type="ARBA" id="ARBA00012202"/>
    </source>
</evidence>
<keyword evidence="5" id="KW-0547">Nucleotide-binding</keyword>
<evidence type="ECO:0000256" key="4">
    <source>
        <dbReference type="ARBA" id="ARBA00022729"/>
    </source>
</evidence>
<keyword evidence="3 14" id="KW-0812">Transmembrane</keyword>
<evidence type="ECO:0000256" key="13">
    <source>
        <dbReference type="RuleBase" id="RU000405"/>
    </source>
</evidence>
<evidence type="ECO:0000256" key="3">
    <source>
        <dbReference type="ARBA" id="ARBA00022692"/>
    </source>
</evidence>
<dbReference type="Pfam" id="PF07701">
    <property type="entry name" value="HNOBA"/>
    <property type="match status" value="1"/>
</dbReference>